<evidence type="ECO:0000256" key="1">
    <source>
        <dbReference type="SAM" id="Phobius"/>
    </source>
</evidence>
<accession>A0ABQ8CYI6</accession>
<keyword evidence="3" id="KW-1185">Reference proteome</keyword>
<reference evidence="2 3" key="1">
    <citation type="submission" date="2021-05" db="EMBL/GenBank/DDBJ databases">
        <title>Genome Assembly of Synthetic Allotetraploid Brassica napus Reveals Homoeologous Exchanges between Subgenomes.</title>
        <authorList>
            <person name="Davis J.T."/>
        </authorList>
    </citation>
    <scope>NUCLEOTIDE SEQUENCE [LARGE SCALE GENOMIC DNA]</scope>
    <source>
        <strain evidence="3">cv. Da-Ae</strain>
        <tissue evidence="2">Seedling</tissue>
    </source>
</reference>
<comment type="caution">
    <text evidence="2">The sequence shown here is derived from an EMBL/GenBank/DDBJ whole genome shotgun (WGS) entry which is preliminary data.</text>
</comment>
<feature type="non-terminal residue" evidence="2">
    <location>
        <position position="1"/>
    </location>
</feature>
<protein>
    <submittedName>
        <fullName evidence="2">Uncharacterized protein</fullName>
    </submittedName>
</protein>
<dbReference type="Proteomes" id="UP000824890">
    <property type="component" value="Unassembled WGS sequence"/>
</dbReference>
<feature type="transmembrane region" description="Helical" evidence="1">
    <location>
        <begin position="114"/>
        <end position="133"/>
    </location>
</feature>
<gene>
    <name evidence="2" type="ORF">HID58_022189</name>
</gene>
<dbReference type="EMBL" id="JAGKQM010000006">
    <property type="protein sequence ID" value="KAH0922171.1"/>
    <property type="molecule type" value="Genomic_DNA"/>
</dbReference>
<name>A0ABQ8CYI6_BRANA</name>
<keyword evidence="1" id="KW-0812">Transmembrane</keyword>
<evidence type="ECO:0000313" key="3">
    <source>
        <dbReference type="Proteomes" id="UP000824890"/>
    </source>
</evidence>
<keyword evidence="1" id="KW-1133">Transmembrane helix</keyword>
<proteinExistence type="predicted"/>
<keyword evidence="1" id="KW-0472">Membrane</keyword>
<organism evidence="2 3">
    <name type="scientific">Brassica napus</name>
    <name type="common">Rape</name>
    <dbReference type="NCBI Taxonomy" id="3708"/>
    <lineage>
        <taxon>Eukaryota</taxon>
        <taxon>Viridiplantae</taxon>
        <taxon>Streptophyta</taxon>
        <taxon>Embryophyta</taxon>
        <taxon>Tracheophyta</taxon>
        <taxon>Spermatophyta</taxon>
        <taxon>Magnoliopsida</taxon>
        <taxon>eudicotyledons</taxon>
        <taxon>Gunneridae</taxon>
        <taxon>Pentapetalae</taxon>
        <taxon>rosids</taxon>
        <taxon>malvids</taxon>
        <taxon>Brassicales</taxon>
        <taxon>Brassicaceae</taxon>
        <taxon>Brassiceae</taxon>
        <taxon>Brassica</taxon>
    </lineage>
</organism>
<sequence>LSFSSFKPSWLHHCNTGTRSFCLNSMFVASLEVLVQLHSIFIVMDMVFFSLSNSPSPCFQASIVSPSSSRYIMLSDVLSFIGFKVLRVCLSVKYSQIEFYNLDSFSLKVLVGRYLNFFYGCINVVLFDYHLFFRTIALGTKIEPATFLHTPELDSPFNNSIFKLFMSLGSSVSVVRFDTH</sequence>
<evidence type="ECO:0000313" key="2">
    <source>
        <dbReference type="EMBL" id="KAH0922171.1"/>
    </source>
</evidence>